<dbReference type="EMBL" id="JACCAA010000001">
    <property type="protein sequence ID" value="NYG60767.1"/>
    <property type="molecule type" value="Genomic_DNA"/>
</dbReference>
<proteinExistence type="predicted"/>
<name>A0A7Y9S556_9ACTN</name>
<evidence type="ECO:0000313" key="1">
    <source>
        <dbReference type="EMBL" id="NYG60767.1"/>
    </source>
</evidence>
<reference evidence="1 2" key="1">
    <citation type="submission" date="2020-07" db="EMBL/GenBank/DDBJ databases">
        <title>Sequencing the genomes of 1000 actinobacteria strains.</title>
        <authorList>
            <person name="Klenk H.-P."/>
        </authorList>
    </citation>
    <scope>NUCLEOTIDE SEQUENCE [LARGE SCALE GENOMIC DNA]</scope>
    <source>
        <strain evidence="1 2">DSM 23819</strain>
    </source>
</reference>
<organism evidence="1 2">
    <name type="scientific">Nocardioides daedukensis</name>
    <dbReference type="NCBI Taxonomy" id="634462"/>
    <lineage>
        <taxon>Bacteria</taxon>
        <taxon>Bacillati</taxon>
        <taxon>Actinomycetota</taxon>
        <taxon>Actinomycetes</taxon>
        <taxon>Propionibacteriales</taxon>
        <taxon>Nocardioidaceae</taxon>
        <taxon>Nocardioides</taxon>
    </lineage>
</organism>
<keyword evidence="2" id="KW-1185">Reference proteome</keyword>
<comment type="caution">
    <text evidence="1">The sequence shown here is derived from an EMBL/GenBank/DDBJ whole genome shotgun (WGS) entry which is preliminary data.</text>
</comment>
<dbReference type="Proteomes" id="UP000540656">
    <property type="component" value="Unassembled WGS sequence"/>
</dbReference>
<sequence length="339" mass="35865">MPTTPQLAEQLLDAQVRFHIARLSGEHLTTTVESLAEDVFSAGSSHQVADLLDRDAVKVIVARALTTVPSSAAVSGFVELAVDIALEGPGSPYPLGDLVEREQVEVLVDQALGLTPVLERALDRLTASPLVGTLATRFMGRIVNEVLQANKAMADKVPGLGGLVSLGTSAASRVTGAAGKQFEGILGDTVGKGGTYAVRRLNRIIVETLQDPTTREAILQVWDLAAAEPVQGLGERIDRDELSGVVDAVHEIVISAAANQHVIDIGNVVVDAFFERFGGYTPTELLDELDLRREDIVADLVRIAPGVVGALAESGDLDRILRNQLAPFYASDEVAALLG</sequence>
<dbReference type="AlphaFoldDB" id="A0A7Y9S556"/>
<evidence type="ECO:0000313" key="2">
    <source>
        <dbReference type="Proteomes" id="UP000540656"/>
    </source>
</evidence>
<accession>A0A7Y9S556</accession>
<gene>
    <name evidence="1" type="ORF">BJ980_003690</name>
</gene>
<dbReference type="RefSeq" id="WP_179503657.1">
    <property type="nucleotide sequence ID" value="NZ_JACCAA010000001.1"/>
</dbReference>
<protein>
    <submittedName>
        <fullName evidence="1">Uncharacterized protein</fullName>
    </submittedName>
</protein>